<sequence length="605" mass="66344">MGLPNKDLLPDDLEDLVFDALRRANLPTHCVLIHYDAIVVQRKGGVIVVPVAVRTILAPPTDEEAPHAYDTHLVIKHVDLNNWDFKNDGTARERTRESFAKECAFYRDVVAASRASRGGRNEVVTRAFDPINGWGMAQMETGADGWAVPTAHLVEGDETSDVFTLVMADAMGKRGGKGREFGPEPSSPDAHRALNSDSIPGIADGDFENIAPPAPPERQVSTQGAFGEVTEKLGMTPAEAEATVEWLAAFHARHWLGLPDSPALPYDALWGRGGHWTLEKREHEVRNIESEWAKLVTSFPGVPALEKHRDLGERLARRAGDIARCAHARTQTLLHGDLKAANIIMPNAVSGALVPIVFDWQWAGPGCAAADLMFFIATSLSLEAAEMEDALVTLYHERLTARLRARGSVEAERAADALDMETLKRDMDANAVDYVRFCAGSVWGPLTPASMEKHKYEQNLGIARRSSWHLTNLVERAGRAMDDLERREFKTHEDEAEEARREAERLEAEKRREAQFTRTVSGISIFSHGEYQSLCGVPVGVPVPVEGAANFRSDPLDPLPEAESLPGGVGDSASYEVFTQLPAEVVQSLEEHWSGVTAMPEIVGT</sequence>
<protein>
    <recommendedName>
        <fullName evidence="5">Aminoglycoside phosphotransferase domain-containing protein</fullName>
    </recommendedName>
</protein>
<feature type="region of interest" description="Disordered" evidence="2">
    <location>
        <begin position="174"/>
        <end position="221"/>
    </location>
</feature>
<organism evidence="3 4">
    <name type="scientific">Micromonas commoda (strain RCC299 / NOUM17 / CCMP2709)</name>
    <name type="common">Picoplanktonic green alga</name>
    <dbReference type="NCBI Taxonomy" id="296587"/>
    <lineage>
        <taxon>Eukaryota</taxon>
        <taxon>Viridiplantae</taxon>
        <taxon>Chlorophyta</taxon>
        <taxon>Mamiellophyceae</taxon>
        <taxon>Mamiellales</taxon>
        <taxon>Mamiellaceae</taxon>
        <taxon>Micromonas</taxon>
    </lineage>
</organism>
<dbReference type="PANTHER" id="PTHR11012:SF30">
    <property type="entry name" value="PROTEIN KINASE-LIKE DOMAIN-CONTAINING"/>
    <property type="match status" value="1"/>
</dbReference>
<accession>C1E6C9</accession>
<feature type="coiled-coil region" evidence="1">
    <location>
        <begin position="482"/>
        <end position="516"/>
    </location>
</feature>
<dbReference type="SUPFAM" id="SSF56112">
    <property type="entry name" value="Protein kinase-like (PK-like)"/>
    <property type="match status" value="1"/>
</dbReference>
<dbReference type="KEGG" id="mis:MICPUN_100548"/>
<dbReference type="InterPro" id="IPR011009">
    <property type="entry name" value="Kinase-like_dom_sf"/>
</dbReference>
<proteinExistence type="predicted"/>
<dbReference type="eggNOG" id="ENOG502S7ET">
    <property type="taxonomic scope" value="Eukaryota"/>
</dbReference>
<evidence type="ECO:0008006" key="5">
    <source>
        <dbReference type="Google" id="ProtNLM"/>
    </source>
</evidence>
<keyword evidence="4" id="KW-1185">Reference proteome</keyword>
<dbReference type="PANTHER" id="PTHR11012">
    <property type="entry name" value="PROTEIN KINASE-LIKE DOMAIN-CONTAINING"/>
    <property type="match status" value="1"/>
</dbReference>
<evidence type="ECO:0000256" key="1">
    <source>
        <dbReference type="SAM" id="Coils"/>
    </source>
</evidence>
<dbReference type="Proteomes" id="UP000002009">
    <property type="component" value="Chromosome 5"/>
</dbReference>
<keyword evidence="1" id="KW-0175">Coiled coil</keyword>
<evidence type="ECO:0000313" key="3">
    <source>
        <dbReference type="EMBL" id="ACO63789.1"/>
    </source>
</evidence>
<evidence type="ECO:0000313" key="4">
    <source>
        <dbReference type="Proteomes" id="UP000002009"/>
    </source>
</evidence>
<dbReference type="STRING" id="296587.C1E6C9"/>
<dbReference type="InParanoid" id="C1E6C9"/>
<dbReference type="InterPro" id="IPR004119">
    <property type="entry name" value="EcKL"/>
</dbReference>
<name>C1E6C9_MICCC</name>
<reference evidence="3 4" key="1">
    <citation type="journal article" date="2009" name="Science">
        <title>Green evolution and dynamic adaptations revealed by genomes of the marine picoeukaryotes Micromonas.</title>
        <authorList>
            <person name="Worden A.Z."/>
            <person name="Lee J.H."/>
            <person name="Mock T."/>
            <person name="Rouze P."/>
            <person name="Simmons M.P."/>
            <person name="Aerts A.L."/>
            <person name="Allen A.E."/>
            <person name="Cuvelier M.L."/>
            <person name="Derelle E."/>
            <person name="Everett M.V."/>
            <person name="Foulon E."/>
            <person name="Grimwood J."/>
            <person name="Gundlach H."/>
            <person name="Henrissat B."/>
            <person name="Napoli C."/>
            <person name="McDonald S.M."/>
            <person name="Parker M.S."/>
            <person name="Rombauts S."/>
            <person name="Salamov A."/>
            <person name="Von Dassow P."/>
            <person name="Badger J.H."/>
            <person name="Coutinho P.M."/>
            <person name="Demir E."/>
            <person name="Dubchak I."/>
            <person name="Gentemann C."/>
            <person name="Eikrem W."/>
            <person name="Gready J.E."/>
            <person name="John U."/>
            <person name="Lanier W."/>
            <person name="Lindquist E.A."/>
            <person name="Lucas S."/>
            <person name="Mayer K.F."/>
            <person name="Moreau H."/>
            <person name="Not F."/>
            <person name="Otillar R."/>
            <person name="Panaud O."/>
            <person name="Pangilinan J."/>
            <person name="Paulsen I."/>
            <person name="Piegu B."/>
            <person name="Poliakov A."/>
            <person name="Robbens S."/>
            <person name="Schmutz J."/>
            <person name="Toulza E."/>
            <person name="Wyss T."/>
            <person name="Zelensky A."/>
            <person name="Zhou K."/>
            <person name="Armbrust E.V."/>
            <person name="Bhattacharya D."/>
            <person name="Goodenough U.W."/>
            <person name="Van de Peer Y."/>
            <person name="Grigoriev I.V."/>
        </authorList>
    </citation>
    <scope>NUCLEOTIDE SEQUENCE [LARGE SCALE GENOMIC DNA]</scope>
    <source>
        <strain evidence="4">RCC299 / NOUM17</strain>
    </source>
</reference>
<dbReference type="RefSeq" id="XP_002502531.1">
    <property type="nucleotide sequence ID" value="XM_002502485.1"/>
</dbReference>
<dbReference type="Gene3D" id="3.90.1200.10">
    <property type="match status" value="1"/>
</dbReference>
<dbReference type="OrthoDB" id="411145at2759"/>
<dbReference type="Pfam" id="PF02958">
    <property type="entry name" value="EcKL"/>
    <property type="match status" value="1"/>
</dbReference>
<dbReference type="GeneID" id="8243434"/>
<evidence type="ECO:0000256" key="2">
    <source>
        <dbReference type="SAM" id="MobiDB-lite"/>
    </source>
</evidence>
<gene>
    <name evidence="3" type="ORF">MICPUN_100548</name>
</gene>
<dbReference type="EMBL" id="CP001326">
    <property type="protein sequence ID" value="ACO63789.1"/>
    <property type="molecule type" value="Genomic_DNA"/>
</dbReference>
<dbReference type="AlphaFoldDB" id="C1E6C9"/>